<accession>A0A936TFC2</accession>
<name>A0A936TFC2_9ACTN</name>
<dbReference type="EMBL" id="JADJZA010000007">
    <property type="protein sequence ID" value="MBK9297629.1"/>
    <property type="molecule type" value="Genomic_DNA"/>
</dbReference>
<gene>
    <name evidence="2" type="ORF">IPN02_12515</name>
</gene>
<dbReference type="AlphaFoldDB" id="A0A936TFC2"/>
<dbReference type="GO" id="GO:0005737">
    <property type="term" value="C:cytoplasm"/>
    <property type="evidence" value="ECO:0007669"/>
    <property type="project" value="TreeGrafter"/>
</dbReference>
<dbReference type="PANTHER" id="PTHR48079:SF6">
    <property type="entry name" value="NAD(P)-BINDING DOMAIN-CONTAINING PROTEIN-RELATED"/>
    <property type="match status" value="1"/>
</dbReference>
<evidence type="ECO:0000313" key="2">
    <source>
        <dbReference type="EMBL" id="MBK9297629.1"/>
    </source>
</evidence>
<dbReference type="Pfam" id="PF01370">
    <property type="entry name" value="Epimerase"/>
    <property type="match status" value="1"/>
</dbReference>
<sequence length="324" mass="34967">MTRATVTGASGLVGANLLRSLLDRGIEVCAADLRRSPALDGLDVDFVEVNVRDRSSLAAAFDGADVVFHLAAMISIVGDPTGEVRKVNVEGPANVANAARDAGVERVVHCSSVHAFDLEKCGPSLDETGPRTIDEHAPAYDRSKYAGEQALLKAAGDDLDVVIVNPTGVIGPHDYAPSRMGETILELRDRKIPVNVAGGFDFVDVREVVNGLIAAWEHGRRGENYLLSGTRITLKELGQLVAEISGTRAPRFDVPLSLLTPLGPLVMKLTPRTRIPLFTPDSLHALRFAPSVSHFKAATELGYRVRPIHETVADTLKWFADQRR</sequence>
<dbReference type="InterPro" id="IPR001509">
    <property type="entry name" value="Epimerase_deHydtase"/>
</dbReference>
<dbReference type="GO" id="GO:0004029">
    <property type="term" value="F:aldehyde dehydrogenase (NAD+) activity"/>
    <property type="evidence" value="ECO:0007669"/>
    <property type="project" value="TreeGrafter"/>
</dbReference>
<dbReference type="PANTHER" id="PTHR48079">
    <property type="entry name" value="PROTEIN YEEZ"/>
    <property type="match status" value="1"/>
</dbReference>
<comment type="caution">
    <text evidence="2">The sequence shown here is derived from an EMBL/GenBank/DDBJ whole genome shotgun (WGS) entry which is preliminary data.</text>
</comment>
<proteinExistence type="predicted"/>
<reference evidence="2 3" key="1">
    <citation type="submission" date="2020-10" db="EMBL/GenBank/DDBJ databases">
        <title>Connecting structure to function with the recovery of over 1000 high-quality activated sludge metagenome-assembled genomes encoding full-length rRNA genes using long-read sequencing.</title>
        <authorList>
            <person name="Singleton C.M."/>
            <person name="Petriglieri F."/>
            <person name="Kristensen J.M."/>
            <person name="Kirkegaard R.H."/>
            <person name="Michaelsen T.Y."/>
            <person name="Andersen M.H."/>
            <person name="Karst S.M."/>
            <person name="Dueholm M.S."/>
            <person name="Nielsen P.H."/>
            <person name="Albertsen M."/>
        </authorList>
    </citation>
    <scope>NUCLEOTIDE SEQUENCE [LARGE SCALE GENOMIC DNA]</scope>
    <source>
        <strain evidence="2">Lyne_18-Q3-R50-59_MAXAC.006</strain>
    </source>
</reference>
<dbReference type="InterPro" id="IPR051783">
    <property type="entry name" value="NAD(P)-dependent_oxidoreduct"/>
</dbReference>
<dbReference type="Gene3D" id="3.40.50.720">
    <property type="entry name" value="NAD(P)-binding Rossmann-like Domain"/>
    <property type="match status" value="1"/>
</dbReference>
<evidence type="ECO:0000313" key="3">
    <source>
        <dbReference type="Proteomes" id="UP000727993"/>
    </source>
</evidence>
<evidence type="ECO:0000259" key="1">
    <source>
        <dbReference type="Pfam" id="PF01370"/>
    </source>
</evidence>
<feature type="domain" description="NAD-dependent epimerase/dehydratase" evidence="1">
    <location>
        <begin position="5"/>
        <end position="225"/>
    </location>
</feature>
<organism evidence="2 3">
    <name type="scientific">Candidatus Neomicrothrix subdominans</name>
    <dbReference type="NCBI Taxonomy" id="2954438"/>
    <lineage>
        <taxon>Bacteria</taxon>
        <taxon>Bacillati</taxon>
        <taxon>Actinomycetota</taxon>
        <taxon>Acidimicrobiia</taxon>
        <taxon>Acidimicrobiales</taxon>
        <taxon>Microthrixaceae</taxon>
        <taxon>Candidatus Neomicrothrix</taxon>
    </lineage>
</organism>
<dbReference type="Proteomes" id="UP000727993">
    <property type="component" value="Unassembled WGS sequence"/>
</dbReference>
<dbReference type="InterPro" id="IPR036291">
    <property type="entry name" value="NAD(P)-bd_dom_sf"/>
</dbReference>
<protein>
    <submittedName>
        <fullName evidence="2">NAD-dependent epimerase/dehydratase family protein</fullName>
    </submittedName>
</protein>
<dbReference type="SUPFAM" id="SSF51735">
    <property type="entry name" value="NAD(P)-binding Rossmann-fold domains"/>
    <property type="match status" value="1"/>
</dbReference>